<organism evidence="17 18">
    <name type="scientific">Galerina marginata (strain CBS 339.88)</name>
    <dbReference type="NCBI Taxonomy" id="685588"/>
    <lineage>
        <taxon>Eukaryota</taxon>
        <taxon>Fungi</taxon>
        <taxon>Dikarya</taxon>
        <taxon>Basidiomycota</taxon>
        <taxon>Agaricomycotina</taxon>
        <taxon>Agaricomycetes</taxon>
        <taxon>Agaricomycetidae</taxon>
        <taxon>Agaricales</taxon>
        <taxon>Agaricineae</taxon>
        <taxon>Strophariaceae</taxon>
        <taxon>Galerina</taxon>
    </lineage>
</organism>
<evidence type="ECO:0000256" key="4">
    <source>
        <dbReference type="ARBA" id="ARBA00022554"/>
    </source>
</evidence>
<gene>
    <name evidence="17" type="ORF">GALMADRAFT_241446</name>
</gene>
<dbReference type="Gene3D" id="3.40.50.1820">
    <property type="entry name" value="alpha/beta hydrolase"/>
    <property type="match status" value="1"/>
</dbReference>
<evidence type="ECO:0000256" key="3">
    <source>
        <dbReference type="ARBA" id="ARBA00022438"/>
    </source>
</evidence>
<dbReference type="InterPro" id="IPR050278">
    <property type="entry name" value="Serine_Prot_S9B/DPPIV"/>
</dbReference>
<feature type="domain" description="Peptidase S9 prolyl oligopeptidase catalytic" evidence="15">
    <location>
        <begin position="699"/>
        <end position="899"/>
    </location>
</feature>
<dbReference type="GO" id="GO:0005886">
    <property type="term" value="C:plasma membrane"/>
    <property type="evidence" value="ECO:0007669"/>
    <property type="project" value="TreeGrafter"/>
</dbReference>
<evidence type="ECO:0000256" key="6">
    <source>
        <dbReference type="ARBA" id="ARBA00022692"/>
    </source>
</evidence>
<proteinExistence type="inferred from homology"/>
<evidence type="ECO:0000256" key="1">
    <source>
        <dbReference type="ARBA" id="ARBA00004576"/>
    </source>
</evidence>
<dbReference type="HOGENOM" id="CLU_006105_0_0_1"/>
<keyword evidence="11 14" id="KW-0472">Membrane</keyword>
<dbReference type="Pfam" id="PF00326">
    <property type="entry name" value="Peptidase_S9"/>
    <property type="match status" value="1"/>
</dbReference>
<dbReference type="SUPFAM" id="SSF82171">
    <property type="entry name" value="DPP6 N-terminal domain-like"/>
    <property type="match status" value="1"/>
</dbReference>
<dbReference type="GO" id="GO:0004252">
    <property type="term" value="F:serine-type endopeptidase activity"/>
    <property type="evidence" value="ECO:0007669"/>
    <property type="project" value="InterPro"/>
</dbReference>
<feature type="domain" description="Dipeptidylpeptidase IV N-terminal" evidence="16">
    <location>
        <begin position="216"/>
        <end position="614"/>
    </location>
</feature>
<name>A0A067TCI5_GALM3</name>
<evidence type="ECO:0000256" key="13">
    <source>
        <dbReference type="SAM" id="MobiDB-lite"/>
    </source>
</evidence>
<evidence type="ECO:0000256" key="8">
    <source>
        <dbReference type="ARBA" id="ARBA00022825"/>
    </source>
</evidence>
<evidence type="ECO:0000256" key="14">
    <source>
        <dbReference type="SAM" id="Phobius"/>
    </source>
</evidence>
<dbReference type="PANTHER" id="PTHR11731:SF200">
    <property type="entry name" value="DIPEPTIDYL PEPTIDASE 10, ISOFORM B"/>
    <property type="match status" value="1"/>
</dbReference>
<evidence type="ECO:0008006" key="19">
    <source>
        <dbReference type="Google" id="ProtNLM"/>
    </source>
</evidence>
<keyword evidence="10 14" id="KW-1133">Transmembrane helix</keyword>
<dbReference type="PANTHER" id="PTHR11731">
    <property type="entry name" value="PROTEASE FAMILY S9B,C DIPEPTIDYL-PEPTIDASE IV-RELATED"/>
    <property type="match status" value="1"/>
</dbReference>
<dbReference type="PROSITE" id="PS00708">
    <property type="entry name" value="PRO_ENDOPEP_SER"/>
    <property type="match status" value="1"/>
</dbReference>
<dbReference type="FunFam" id="3.40.50.1820:FF:000003">
    <property type="entry name" value="Dipeptidyl peptidase 4"/>
    <property type="match status" value="1"/>
</dbReference>
<keyword evidence="9" id="KW-0735">Signal-anchor</keyword>
<evidence type="ECO:0000313" key="18">
    <source>
        <dbReference type="Proteomes" id="UP000027222"/>
    </source>
</evidence>
<dbReference type="Proteomes" id="UP000027222">
    <property type="component" value="Unassembled WGS sequence"/>
</dbReference>
<keyword evidence="18" id="KW-1185">Reference proteome</keyword>
<keyword evidence="6 14" id="KW-0812">Transmembrane</keyword>
<feature type="compositionally biased region" description="Basic and acidic residues" evidence="13">
    <location>
        <begin position="86"/>
        <end position="102"/>
    </location>
</feature>
<dbReference type="InterPro" id="IPR002469">
    <property type="entry name" value="Peptidase_S9B_N"/>
</dbReference>
<dbReference type="GO" id="GO:0008239">
    <property type="term" value="F:dipeptidyl-peptidase activity"/>
    <property type="evidence" value="ECO:0007669"/>
    <property type="project" value="TreeGrafter"/>
</dbReference>
<evidence type="ECO:0000256" key="11">
    <source>
        <dbReference type="ARBA" id="ARBA00023136"/>
    </source>
</evidence>
<comment type="similarity">
    <text evidence="2">Belongs to the peptidase S9B family.</text>
</comment>
<evidence type="ECO:0000256" key="2">
    <source>
        <dbReference type="ARBA" id="ARBA00006150"/>
    </source>
</evidence>
<dbReference type="GO" id="GO:0006508">
    <property type="term" value="P:proteolysis"/>
    <property type="evidence" value="ECO:0007669"/>
    <property type="project" value="UniProtKB-KW"/>
</dbReference>
<dbReference type="STRING" id="685588.A0A067TCI5"/>
<dbReference type="OrthoDB" id="16520at2759"/>
<dbReference type="Gene3D" id="2.140.10.30">
    <property type="entry name" value="Dipeptidylpeptidase IV, N-terminal domain"/>
    <property type="match status" value="1"/>
</dbReference>
<dbReference type="InterPro" id="IPR029058">
    <property type="entry name" value="AB_hydrolase_fold"/>
</dbReference>
<evidence type="ECO:0000259" key="15">
    <source>
        <dbReference type="Pfam" id="PF00326"/>
    </source>
</evidence>
<reference evidence="18" key="1">
    <citation type="journal article" date="2014" name="Proc. Natl. Acad. Sci. U.S.A.">
        <title>Extensive sampling of basidiomycete genomes demonstrates inadequacy of the white-rot/brown-rot paradigm for wood decay fungi.</title>
        <authorList>
            <person name="Riley R."/>
            <person name="Salamov A.A."/>
            <person name="Brown D.W."/>
            <person name="Nagy L.G."/>
            <person name="Floudas D."/>
            <person name="Held B.W."/>
            <person name="Levasseur A."/>
            <person name="Lombard V."/>
            <person name="Morin E."/>
            <person name="Otillar R."/>
            <person name="Lindquist E.A."/>
            <person name="Sun H."/>
            <person name="LaButti K.M."/>
            <person name="Schmutz J."/>
            <person name="Jabbour D."/>
            <person name="Luo H."/>
            <person name="Baker S.E."/>
            <person name="Pisabarro A.G."/>
            <person name="Walton J.D."/>
            <person name="Blanchette R.A."/>
            <person name="Henrissat B."/>
            <person name="Martin F."/>
            <person name="Cullen D."/>
            <person name="Hibbett D.S."/>
            <person name="Grigoriev I.V."/>
        </authorList>
    </citation>
    <scope>NUCLEOTIDE SEQUENCE [LARGE SCALE GENOMIC DNA]</scope>
    <source>
        <strain evidence="18">CBS 339.88</strain>
    </source>
</reference>
<dbReference type="EMBL" id="KL142371">
    <property type="protein sequence ID" value="KDR80915.1"/>
    <property type="molecule type" value="Genomic_DNA"/>
</dbReference>
<feature type="region of interest" description="Disordered" evidence="13">
    <location>
        <begin position="1"/>
        <end position="102"/>
    </location>
</feature>
<keyword evidence="8" id="KW-0720">Serine protease</keyword>
<keyword evidence="3" id="KW-0031">Aminopeptidase</keyword>
<dbReference type="AlphaFoldDB" id="A0A067TCI5"/>
<evidence type="ECO:0000256" key="10">
    <source>
        <dbReference type="ARBA" id="ARBA00022989"/>
    </source>
</evidence>
<dbReference type="SUPFAM" id="SSF53474">
    <property type="entry name" value="alpha/beta-Hydrolases"/>
    <property type="match status" value="1"/>
</dbReference>
<evidence type="ECO:0000256" key="12">
    <source>
        <dbReference type="ARBA" id="ARBA00023180"/>
    </source>
</evidence>
<evidence type="ECO:0000313" key="17">
    <source>
        <dbReference type="EMBL" id="KDR80915.1"/>
    </source>
</evidence>
<evidence type="ECO:0000256" key="7">
    <source>
        <dbReference type="ARBA" id="ARBA00022801"/>
    </source>
</evidence>
<comment type="subcellular location">
    <subcellularLocation>
        <location evidence="1">Vacuole membrane</location>
        <topology evidence="1">Single-pass type II membrane protein</topology>
    </subcellularLocation>
</comment>
<keyword evidence="4" id="KW-0926">Vacuole</keyword>
<feature type="transmembrane region" description="Helical" evidence="14">
    <location>
        <begin position="109"/>
        <end position="132"/>
    </location>
</feature>
<dbReference type="GO" id="GO:0004177">
    <property type="term" value="F:aminopeptidase activity"/>
    <property type="evidence" value="ECO:0007669"/>
    <property type="project" value="UniProtKB-KW"/>
</dbReference>
<dbReference type="GO" id="GO:0005774">
    <property type="term" value="C:vacuolar membrane"/>
    <property type="evidence" value="ECO:0007669"/>
    <property type="project" value="UniProtKB-SubCell"/>
</dbReference>
<sequence length="906" mass="101287">MRLSGEEESCENHAGPSTAPEMRQANPGFVDPLIARPQVYYGEGPFDPPSSDDEDDLVVRRGSEDEDLENISLLNVDKTGPSSPGRAERGEPSPRRHPEAERQRSSVRILAIALISLVVLAAIIGVVAGFAYSGTSYLTPGRRRITMDHVFNGTFYAAQPDLNWIAEAGDGVFSLSEGGYIKLVDLKSNTTTNLIRNDDVKDDQGNPLAIREWKLSDDMKYLLVKADYRKQWRWSGYGNYYVHNIAQKTTHPIIPPSDPSNTAYATWSPTGNAIAYVTENDLYILPTAEPNTSPIRVTTSGNASLFHGVPDWVYEEEIFSANYALWWSPDSSKVAFLALDETAVPEFTFPIYNPTEDSNAVIPYTTEVSMKYPKPGYSNPLVSVHVFDFKRYLEIDASMGTPASEETVTLDWDNRHAVDYSIISEVTWVGNSSLILKEVNRNADDGNVVLFELDSTSLTRAQGKVVRKLGKNGEQGDNGWIDHEQTIHPIPTELTSFAGTNAYLDIVPTPEGYNHIALFNPANTNTPLFLTNGEWEVTGGIAGVDAKKGLVYFQAAKPSTERHLFSVPIPTLTTEKIIEPKALTDVTKPSYYSTKFSPEAGFYVLSYLGPSTPWTKVVDVDRAEFEFVLEKNEWLQNATLEYEAATVVHSTFISDGYELNVKEIRPPRMDDSGRTKYPVLFRVYGGPASQTVDQRFTRDWHEYLACGLQYITVTVDGRGTGYKGRKLRNPVKDNLGFWETKDQIEAAKAWAKKPYVDPKRIGVWGWSYGGFMSSKVVEANAKIHSLAMAVAPVTSWLLYDSIYTERYMNLPALNAGGYVNASISNVEGFKHVDYLLAHGSGDDNVHYANSAHLLDMFTREQVRGFRFRMFTDSDHSISRRGAQREIYEYLTGFLVEKWGKGARRRL</sequence>
<evidence type="ECO:0000256" key="9">
    <source>
        <dbReference type="ARBA" id="ARBA00022968"/>
    </source>
</evidence>
<keyword evidence="5" id="KW-0645">Protease</keyword>
<protein>
    <recommendedName>
        <fullName evidence="19">Dipeptidyl aminopeptidase</fullName>
    </recommendedName>
</protein>
<dbReference type="Pfam" id="PF00930">
    <property type="entry name" value="DPPIV_N"/>
    <property type="match status" value="1"/>
</dbReference>
<evidence type="ECO:0000256" key="5">
    <source>
        <dbReference type="ARBA" id="ARBA00022670"/>
    </source>
</evidence>
<keyword evidence="7" id="KW-0378">Hydrolase</keyword>
<evidence type="ECO:0000259" key="16">
    <source>
        <dbReference type="Pfam" id="PF00930"/>
    </source>
</evidence>
<dbReference type="InterPro" id="IPR002471">
    <property type="entry name" value="Pept_S9_AS"/>
</dbReference>
<accession>A0A067TCI5</accession>
<keyword evidence="12" id="KW-0325">Glycoprotein</keyword>
<dbReference type="InterPro" id="IPR001375">
    <property type="entry name" value="Peptidase_S9_cat"/>
</dbReference>